<dbReference type="RefSeq" id="WP_179909363.1">
    <property type="nucleotide sequence ID" value="NZ_CP058910.1"/>
</dbReference>
<sequence>MASESSDDAGVSVTLPADVEAWLDRKAADLDVDREAVVVQLLASYRAAEEFGDEDVTAALGTDVEDEVRDVIAERLPDIADAVAERVDGGGGDLDAVEEGLSAEIDRVEAEFTDKIQDVRDRVVQVKREADGKAEADHTHPEFGELATLSTAVDDLESSLSALESRVDEATADAAAAEERVDALDDRVSEIERATDRLDEVEERLRTVAWVVSDLREAEQARSTGTDAIDRLKATAAELDVDRAVCENCSQAVDIALLHEPKCPHCDATVSDVALPGGLFGKPKLTVARKLEAGDETDRSNVPDAADGS</sequence>
<dbReference type="AlphaFoldDB" id="A0A7D5P315"/>
<evidence type="ECO:0000256" key="1">
    <source>
        <dbReference type="SAM" id="Coils"/>
    </source>
</evidence>
<name>A0A7D5P315_9EURY</name>
<dbReference type="Gene3D" id="1.10.287.1490">
    <property type="match status" value="1"/>
</dbReference>
<feature type="coiled-coil region" evidence="1">
    <location>
        <begin position="146"/>
        <end position="204"/>
    </location>
</feature>
<organism evidence="2 3">
    <name type="scientific">Halosimplex rubrum</name>
    <dbReference type="NCBI Taxonomy" id="869889"/>
    <lineage>
        <taxon>Archaea</taxon>
        <taxon>Methanobacteriati</taxon>
        <taxon>Methanobacteriota</taxon>
        <taxon>Stenosarchaea group</taxon>
        <taxon>Halobacteria</taxon>
        <taxon>Halobacteriales</taxon>
        <taxon>Haloarculaceae</taxon>
        <taxon>Halosimplex</taxon>
    </lineage>
</organism>
<dbReference type="KEGG" id="hrr:HZS55_20320"/>
<evidence type="ECO:0008006" key="4">
    <source>
        <dbReference type="Google" id="ProtNLM"/>
    </source>
</evidence>
<dbReference type="OrthoDB" id="178000at2157"/>
<accession>A0A7D5P315</accession>
<keyword evidence="1" id="KW-0175">Coiled coil</keyword>
<dbReference type="EMBL" id="CP058910">
    <property type="protein sequence ID" value="QLH79497.1"/>
    <property type="molecule type" value="Genomic_DNA"/>
</dbReference>
<reference evidence="2 3" key="1">
    <citation type="submission" date="2020-07" db="EMBL/GenBank/DDBJ databases">
        <title>Halosimplex pelagicum sp. nov. and Halosimplex rubrum sp. nov., isolated from salted brown alga Laminaria, and emended description of the genus Halosimplex.</title>
        <authorList>
            <person name="Cui H."/>
        </authorList>
    </citation>
    <scope>NUCLEOTIDE SEQUENCE [LARGE SCALE GENOMIC DNA]</scope>
    <source>
        <strain evidence="2 3">R27</strain>
    </source>
</reference>
<dbReference type="GeneID" id="56080261"/>
<evidence type="ECO:0000313" key="3">
    <source>
        <dbReference type="Proteomes" id="UP000509667"/>
    </source>
</evidence>
<evidence type="ECO:0000313" key="2">
    <source>
        <dbReference type="EMBL" id="QLH79497.1"/>
    </source>
</evidence>
<dbReference type="Proteomes" id="UP000509667">
    <property type="component" value="Chromosome"/>
</dbReference>
<proteinExistence type="predicted"/>
<keyword evidence="3" id="KW-1185">Reference proteome</keyword>
<protein>
    <recommendedName>
        <fullName evidence="4">CopG family transcriptional regulator</fullName>
    </recommendedName>
</protein>
<gene>
    <name evidence="2" type="ORF">HZS55_20320</name>
</gene>